<protein>
    <recommendedName>
        <fullName evidence="1">Aminotransferase</fullName>
        <ecNumber evidence="1">2.6.1.-</ecNumber>
    </recommendedName>
</protein>
<evidence type="ECO:0000259" key="3">
    <source>
        <dbReference type="Pfam" id="PF00155"/>
    </source>
</evidence>
<proteinExistence type="inferred from homology"/>
<evidence type="ECO:0000313" key="4">
    <source>
        <dbReference type="EMBL" id="QLK00498.1"/>
    </source>
</evidence>
<dbReference type="InterPro" id="IPR004838">
    <property type="entry name" value="NHTrfase_class1_PyrdxlP-BS"/>
</dbReference>
<dbReference type="SUPFAM" id="SSF53383">
    <property type="entry name" value="PLP-dependent transferases"/>
    <property type="match status" value="1"/>
</dbReference>
<feature type="domain" description="Aminotransferase class I/classII large" evidence="3">
    <location>
        <begin position="49"/>
        <end position="349"/>
    </location>
</feature>
<organism evidence="4">
    <name type="scientific">Micromonospora carbonacea</name>
    <dbReference type="NCBI Taxonomy" id="47853"/>
    <lineage>
        <taxon>Bacteria</taxon>
        <taxon>Bacillati</taxon>
        <taxon>Actinomycetota</taxon>
        <taxon>Actinomycetes</taxon>
        <taxon>Micromonosporales</taxon>
        <taxon>Micromonosporaceae</taxon>
        <taxon>Micromonospora</taxon>
    </lineage>
</organism>
<dbReference type="PANTHER" id="PTHR43510:SF1">
    <property type="entry name" value="AMINOTRANSFERASE FUNCTION, HYPOTHETICAL (EUROFUNG)"/>
    <property type="match status" value="1"/>
</dbReference>
<sequence length="380" mass="41411">MSAGISTEYPMRRWVFEDAAGRYDIDLGDSNVQCRQLASLVVPADIELNYGMDRGTQRLRELIAEQYGDRADSVTVTHGAQEALYLLYNVLLRPGDQVITFRPGWPQSWAVPALLSAQVDVLDLSDDFTIDMDAVRAAARPNLRLVVVNTPCNPTGRRAGQHELAALADLVGGTGGYLLLDEEYSLDLASSAAVGNDRVLSVSSLSKVYGLPGLRVGWLYGPPTVVAACADRKHLTSISNSVLCEALACEVLADRQFYAAEYHRLTGGGLRLLRDWVARHPGKLHLLPPDGTPFAWLELTTGESALSFCRRVLDAGVLLMPAETLGGQGGVRLCFAREQRELAEGLRRIDAVLQSVPVDRDPPTTMSPNHGPGRMEYVSR</sequence>
<dbReference type="CDD" id="cd00609">
    <property type="entry name" value="AAT_like"/>
    <property type="match status" value="1"/>
</dbReference>
<dbReference type="Gene3D" id="3.40.640.10">
    <property type="entry name" value="Type I PLP-dependent aspartate aminotransferase-like (Major domain)"/>
    <property type="match status" value="1"/>
</dbReference>
<dbReference type="PANTHER" id="PTHR43510">
    <property type="entry name" value="AMINOTRANSFERASE FUNCTION, HYPOTHETICAL (EUROFUNG)"/>
    <property type="match status" value="1"/>
</dbReference>
<dbReference type="GO" id="GO:0030170">
    <property type="term" value="F:pyridoxal phosphate binding"/>
    <property type="evidence" value="ECO:0007669"/>
    <property type="project" value="InterPro"/>
</dbReference>
<dbReference type="InterPro" id="IPR015421">
    <property type="entry name" value="PyrdxlP-dep_Trfase_major"/>
</dbReference>
<dbReference type="Gene3D" id="3.90.1150.10">
    <property type="entry name" value="Aspartate Aminotransferase, domain 1"/>
    <property type="match status" value="1"/>
</dbReference>
<feature type="region of interest" description="Disordered" evidence="2">
    <location>
        <begin position="357"/>
        <end position="380"/>
    </location>
</feature>
<dbReference type="EMBL" id="CP058905">
    <property type="protein sequence ID" value="QLK00498.1"/>
    <property type="molecule type" value="Genomic_DNA"/>
</dbReference>
<dbReference type="PROSITE" id="PS00105">
    <property type="entry name" value="AA_TRANSFER_CLASS_1"/>
    <property type="match status" value="1"/>
</dbReference>
<keyword evidence="1 4" id="KW-0808">Transferase</keyword>
<dbReference type="AlphaFoldDB" id="A0A7D5YFZ0"/>
<dbReference type="InterPro" id="IPR004839">
    <property type="entry name" value="Aminotransferase_I/II_large"/>
</dbReference>
<dbReference type="GO" id="GO:0008483">
    <property type="term" value="F:transaminase activity"/>
    <property type="evidence" value="ECO:0007669"/>
    <property type="project" value="UniProtKB-KW"/>
</dbReference>
<comment type="similarity">
    <text evidence="1">Belongs to the class-I pyridoxal-phosphate-dependent aminotransferase family.</text>
</comment>
<dbReference type="InterPro" id="IPR015422">
    <property type="entry name" value="PyrdxlP-dep_Trfase_small"/>
</dbReference>
<keyword evidence="1 4" id="KW-0032">Aminotransferase</keyword>
<evidence type="ECO:0000256" key="1">
    <source>
        <dbReference type="RuleBase" id="RU000481"/>
    </source>
</evidence>
<dbReference type="EC" id="2.6.1.-" evidence="1"/>
<accession>A0A7D5YFZ0</accession>
<name>A0A7D5YFZ0_9ACTN</name>
<reference evidence="4" key="1">
    <citation type="submission" date="2020-08" db="EMBL/GenBank/DDBJ databases">
        <title>A bifunctional nitrone conjugated secondary metabolite targeting the ribosome.</title>
        <authorList>
            <person name="Limbrick E.M."/>
            <person name="Graf M."/>
            <person name="Derewacz D.K."/>
            <person name="Nguyen F."/>
            <person name="Spraggins J.M."/>
            <person name="Wieland M."/>
            <person name="Ynigez-Gutierrez A.E."/>
            <person name="Reisman B.J."/>
            <person name="Zinshteyn B."/>
            <person name="McCulloch K."/>
            <person name="Iverson T.M."/>
            <person name="Green R."/>
            <person name="Wilson D.N."/>
            <person name="Bachmann B.O."/>
        </authorList>
    </citation>
    <scope>NUCLEOTIDE SEQUENCE</scope>
    <source>
        <strain evidence="4">Africana</strain>
    </source>
</reference>
<gene>
    <name evidence="4" type="ORF">HZU44_10945</name>
</gene>
<dbReference type="InterPro" id="IPR015424">
    <property type="entry name" value="PyrdxlP-dep_Trfase"/>
</dbReference>
<dbReference type="Pfam" id="PF00155">
    <property type="entry name" value="Aminotran_1_2"/>
    <property type="match status" value="1"/>
</dbReference>
<evidence type="ECO:0000256" key="2">
    <source>
        <dbReference type="SAM" id="MobiDB-lite"/>
    </source>
</evidence>
<comment type="cofactor">
    <cofactor evidence="1">
        <name>pyridoxal 5'-phosphate</name>
        <dbReference type="ChEBI" id="CHEBI:597326"/>
    </cofactor>
</comment>